<dbReference type="PATRIC" id="fig|1303692.3.peg.1785"/>
<dbReference type="PROSITE" id="PS51186">
    <property type="entry name" value="GNAT"/>
    <property type="match status" value="1"/>
</dbReference>
<dbReference type="SUPFAM" id="SSF55729">
    <property type="entry name" value="Acyl-CoA N-acyltransferases (Nat)"/>
    <property type="match status" value="1"/>
</dbReference>
<dbReference type="PANTHER" id="PTHR43441:SF2">
    <property type="entry name" value="FAMILY ACETYLTRANSFERASE, PUTATIVE (AFU_ORTHOLOGUE AFUA_7G00850)-RELATED"/>
    <property type="match status" value="1"/>
</dbReference>
<dbReference type="GO" id="GO:0008999">
    <property type="term" value="F:protein-N-terminal-alanine acetyltransferase activity"/>
    <property type="evidence" value="ECO:0007669"/>
    <property type="project" value="TreeGrafter"/>
</dbReference>
<dbReference type="GO" id="GO:0005737">
    <property type="term" value="C:cytoplasm"/>
    <property type="evidence" value="ECO:0007669"/>
    <property type="project" value="TreeGrafter"/>
</dbReference>
<organism evidence="3 4">
    <name type="scientific">Streptomyces microflavus DSM 40593</name>
    <dbReference type="NCBI Taxonomy" id="1303692"/>
    <lineage>
        <taxon>Bacteria</taxon>
        <taxon>Bacillati</taxon>
        <taxon>Actinomycetota</taxon>
        <taxon>Actinomycetes</taxon>
        <taxon>Kitasatosporales</taxon>
        <taxon>Streptomycetaceae</taxon>
        <taxon>Streptomyces</taxon>
    </lineage>
</organism>
<dbReference type="eggNOG" id="COG1670">
    <property type="taxonomic scope" value="Bacteria"/>
</dbReference>
<dbReference type="KEGG" id="sfi:SFUL_1767"/>
<evidence type="ECO:0000313" key="3">
    <source>
        <dbReference type="EMBL" id="AGK76735.1"/>
    </source>
</evidence>
<dbReference type="Gene3D" id="3.40.630.30">
    <property type="match status" value="1"/>
</dbReference>
<dbReference type="EMBL" id="CP005080">
    <property type="protein sequence ID" value="AGK76735.1"/>
    <property type="molecule type" value="Genomic_DNA"/>
</dbReference>
<feature type="domain" description="N-acetyltransferase" evidence="2">
    <location>
        <begin position="10"/>
        <end position="167"/>
    </location>
</feature>
<dbReference type="HOGENOM" id="CLU_915029_0_0_11"/>
<dbReference type="Proteomes" id="UP000013304">
    <property type="component" value="Chromosome"/>
</dbReference>
<name>N0CMB7_STRMI</name>
<evidence type="ECO:0000313" key="4">
    <source>
        <dbReference type="Proteomes" id="UP000013304"/>
    </source>
</evidence>
<dbReference type="AlphaFoldDB" id="N0CMB7"/>
<accession>N0CMB7</accession>
<keyword evidence="3" id="KW-0808">Transferase</keyword>
<dbReference type="PANTHER" id="PTHR43441">
    <property type="entry name" value="RIBOSOMAL-PROTEIN-SERINE ACETYLTRANSFERASE"/>
    <property type="match status" value="1"/>
</dbReference>
<dbReference type="InterPro" id="IPR016181">
    <property type="entry name" value="Acyl_CoA_acyltransferase"/>
</dbReference>
<sequence length="304" mass="34006">MSDLWTGERVRLRGIEPADWEGFRALALHTVDARNADVVEPPRSDASFRAWATERAGRSPNPAAYHLVIETRFEHAFVGAVSVGETDPRAGRFRTGIEVTRGHRRQGYAAEATELVLTYMFAEQRSHKCEVEVYAFNDASLALYRSLGFVEEGRLRQHEFFAGMPEEAEQRILDAVQQGGTWGALFRKTSCGVAYAHGEADYNGHFGIRELCDICPEDQIARCHAAWVKPDPTAVTREAQALGATGVVEVNDRAIVVEGLDEPPRYFLQHGFGYQCHDRTKPHHHRRHGRAPIGWTAKNGTTPE</sequence>
<proteinExistence type="predicted"/>
<feature type="compositionally biased region" description="Basic residues" evidence="1">
    <location>
        <begin position="280"/>
        <end position="290"/>
    </location>
</feature>
<dbReference type="InterPro" id="IPR000182">
    <property type="entry name" value="GNAT_dom"/>
</dbReference>
<dbReference type="Pfam" id="PF13302">
    <property type="entry name" value="Acetyltransf_3"/>
    <property type="match status" value="1"/>
</dbReference>
<feature type="region of interest" description="Disordered" evidence="1">
    <location>
        <begin position="279"/>
        <end position="304"/>
    </location>
</feature>
<reference evidence="3 4" key="1">
    <citation type="submission" date="2013-04" db="EMBL/GenBank/DDBJ databases">
        <title>Complete genome sequence of Streptomyces fulvissimus.</title>
        <authorList>
            <person name="Myronovskyi M."/>
            <person name="Tokovenko B."/>
            <person name="Manderscheid N."/>
            <person name="Petzke L."/>
            <person name="Luzhetskyy A."/>
        </authorList>
    </citation>
    <scope>NUCLEOTIDE SEQUENCE [LARGE SCALE GENOMIC DNA]</scope>
    <source>
        <strain evidence="3 4">DSM 40593</strain>
    </source>
</reference>
<dbReference type="GO" id="GO:1990189">
    <property type="term" value="F:protein N-terminal-serine acetyltransferase activity"/>
    <property type="evidence" value="ECO:0007669"/>
    <property type="project" value="TreeGrafter"/>
</dbReference>
<dbReference type="OrthoDB" id="9814648at2"/>
<gene>
    <name evidence="3" type="ORF">SFUL_1767</name>
</gene>
<dbReference type="InterPro" id="IPR051908">
    <property type="entry name" value="Ribosomal_N-acetyltransferase"/>
</dbReference>
<protein>
    <submittedName>
        <fullName evidence="3">Acetyltransferase</fullName>
    </submittedName>
</protein>
<evidence type="ECO:0000259" key="2">
    <source>
        <dbReference type="PROSITE" id="PS51186"/>
    </source>
</evidence>
<evidence type="ECO:0000256" key="1">
    <source>
        <dbReference type="SAM" id="MobiDB-lite"/>
    </source>
</evidence>